<comment type="caution">
    <text evidence="2">The sequence shown here is derived from an EMBL/GenBank/DDBJ whole genome shotgun (WGS) entry which is preliminary data.</text>
</comment>
<feature type="region of interest" description="Disordered" evidence="1">
    <location>
        <begin position="1"/>
        <end position="28"/>
    </location>
</feature>
<sequence length="114" mass="12463">MKSQTGPRGARVLKASHSSRKGSKFGGVVRGDMPQRLWRVLTAVTRQPVNLRDFTRHPRALVPPLDGVAKRKPILTSAVKLRLQNPGGEEVVMIMAPGFISCFWGVSVKAPHPS</sequence>
<dbReference type="AlphaFoldDB" id="A0A9Q1ETM0"/>
<organism evidence="2 3">
    <name type="scientific">Synaphobranchus kaupii</name>
    <name type="common">Kaup's arrowtooth eel</name>
    <dbReference type="NCBI Taxonomy" id="118154"/>
    <lineage>
        <taxon>Eukaryota</taxon>
        <taxon>Metazoa</taxon>
        <taxon>Chordata</taxon>
        <taxon>Craniata</taxon>
        <taxon>Vertebrata</taxon>
        <taxon>Euteleostomi</taxon>
        <taxon>Actinopterygii</taxon>
        <taxon>Neopterygii</taxon>
        <taxon>Teleostei</taxon>
        <taxon>Anguilliformes</taxon>
        <taxon>Synaphobranchidae</taxon>
        <taxon>Synaphobranchus</taxon>
    </lineage>
</organism>
<evidence type="ECO:0000313" key="2">
    <source>
        <dbReference type="EMBL" id="KAJ8344810.1"/>
    </source>
</evidence>
<accession>A0A9Q1ETM0</accession>
<name>A0A9Q1ETM0_SYNKA</name>
<evidence type="ECO:0000256" key="1">
    <source>
        <dbReference type="SAM" id="MobiDB-lite"/>
    </source>
</evidence>
<gene>
    <name evidence="2" type="ORF">SKAU_G00290030</name>
</gene>
<dbReference type="Proteomes" id="UP001152622">
    <property type="component" value="Chromosome 12"/>
</dbReference>
<proteinExistence type="predicted"/>
<reference evidence="2" key="1">
    <citation type="journal article" date="2023" name="Science">
        <title>Genome structures resolve the early diversification of teleost fishes.</title>
        <authorList>
            <person name="Parey E."/>
            <person name="Louis A."/>
            <person name="Montfort J."/>
            <person name="Bouchez O."/>
            <person name="Roques C."/>
            <person name="Iampietro C."/>
            <person name="Lluch J."/>
            <person name="Castinel A."/>
            <person name="Donnadieu C."/>
            <person name="Desvignes T."/>
            <person name="Floi Bucao C."/>
            <person name="Jouanno E."/>
            <person name="Wen M."/>
            <person name="Mejri S."/>
            <person name="Dirks R."/>
            <person name="Jansen H."/>
            <person name="Henkel C."/>
            <person name="Chen W.J."/>
            <person name="Zahm M."/>
            <person name="Cabau C."/>
            <person name="Klopp C."/>
            <person name="Thompson A.W."/>
            <person name="Robinson-Rechavi M."/>
            <person name="Braasch I."/>
            <person name="Lecointre G."/>
            <person name="Bobe J."/>
            <person name="Postlethwait J.H."/>
            <person name="Berthelot C."/>
            <person name="Roest Crollius H."/>
            <person name="Guiguen Y."/>
        </authorList>
    </citation>
    <scope>NUCLEOTIDE SEQUENCE</scope>
    <source>
        <strain evidence="2">WJC10195</strain>
    </source>
</reference>
<keyword evidence="3" id="KW-1185">Reference proteome</keyword>
<protein>
    <submittedName>
        <fullName evidence="2">Uncharacterized protein</fullName>
    </submittedName>
</protein>
<evidence type="ECO:0000313" key="3">
    <source>
        <dbReference type="Proteomes" id="UP001152622"/>
    </source>
</evidence>
<dbReference type="EMBL" id="JAINUF010000012">
    <property type="protein sequence ID" value="KAJ8344810.1"/>
    <property type="molecule type" value="Genomic_DNA"/>
</dbReference>